<protein>
    <submittedName>
        <fullName evidence="1">DUF3445 domain-containing protein</fullName>
    </submittedName>
</protein>
<evidence type="ECO:0000313" key="2">
    <source>
        <dbReference type="Proteomes" id="UP001199469"/>
    </source>
</evidence>
<dbReference type="EMBL" id="JAJNDB010000003">
    <property type="protein sequence ID" value="MCD2194806.1"/>
    <property type="molecule type" value="Genomic_DNA"/>
</dbReference>
<accession>A0ABS8P949</accession>
<evidence type="ECO:0000313" key="1">
    <source>
        <dbReference type="EMBL" id="MCD2194806.1"/>
    </source>
</evidence>
<proteinExistence type="predicted"/>
<keyword evidence="2" id="KW-1185">Reference proteome</keyword>
<sequence length="323" mass="36390">MTLPDDVAGYPFPLPYDTYRVSANVEQAGVERPTEAGSWGRDMLHVGPDHDAVVRLRSEILHREPRRFVAAPHARAASWDAMLWLLERMARERPTEASLERDGDRYRWYNHRLGVTREFTFGDDTSLPVHPVTFAGRQVEEDVVVLGAREGELRLDAGMVVFASVWSIGFDAGMSFAELHGPVPGDEARRVFERAERFLLGLHPGDAYRRLNWGLQLDARPDLSLDTFPTWGPRRAALDVVDPGREVHLRTEVQHLIRLPLTGSVLFLIGIRPLPLERVALVPAWAARLRSVLETLDPDTSDYKDLARLGSLAATWLRDQAPT</sequence>
<name>A0ABS8P949_9PSEU</name>
<reference evidence="1 2" key="1">
    <citation type="submission" date="2021-11" db="EMBL/GenBank/DDBJ databases">
        <title>Draft genome sequence of Actinomycetospora sp. SF1 isolated from the rhizosphere soil.</title>
        <authorList>
            <person name="Duangmal K."/>
            <person name="Chantavorakit T."/>
        </authorList>
    </citation>
    <scope>NUCLEOTIDE SEQUENCE [LARGE SCALE GENOMIC DNA]</scope>
    <source>
        <strain evidence="1 2">TBRC 5722</strain>
    </source>
</reference>
<organism evidence="1 2">
    <name type="scientific">Actinomycetospora endophytica</name>
    <dbReference type="NCBI Taxonomy" id="2291215"/>
    <lineage>
        <taxon>Bacteria</taxon>
        <taxon>Bacillati</taxon>
        <taxon>Actinomycetota</taxon>
        <taxon>Actinomycetes</taxon>
        <taxon>Pseudonocardiales</taxon>
        <taxon>Pseudonocardiaceae</taxon>
        <taxon>Actinomycetospora</taxon>
    </lineage>
</organism>
<comment type="caution">
    <text evidence="1">The sequence shown here is derived from an EMBL/GenBank/DDBJ whole genome shotgun (WGS) entry which is preliminary data.</text>
</comment>
<dbReference type="Proteomes" id="UP001199469">
    <property type="component" value="Unassembled WGS sequence"/>
</dbReference>
<dbReference type="InterPro" id="IPR021848">
    <property type="entry name" value="HODM_asu-like"/>
</dbReference>
<gene>
    <name evidence="1" type="ORF">LQ327_15650</name>
</gene>
<dbReference type="Pfam" id="PF11927">
    <property type="entry name" value="HODM_asu-like"/>
    <property type="match status" value="1"/>
</dbReference>
<dbReference type="RefSeq" id="WP_230735264.1">
    <property type="nucleotide sequence ID" value="NZ_JAJNDB010000003.1"/>
</dbReference>